<dbReference type="Gene3D" id="2.80.10.50">
    <property type="match status" value="1"/>
</dbReference>
<dbReference type="AlphaFoldDB" id="A0A087T5K9"/>
<keyword evidence="3" id="KW-0472">Membrane</keyword>
<dbReference type="SUPFAM" id="SSF82109">
    <property type="entry name" value="MIR domain"/>
    <property type="match status" value="1"/>
</dbReference>
<feature type="domain" description="MIR" evidence="4">
    <location>
        <begin position="28"/>
        <end position="82"/>
    </location>
</feature>
<feature type="non-terminal residue" evidence="5">
    <location>
        <position position="196"/>
    </location>
</feature>
<dbReference type="InterPro" id="IPR036300">
    <property type="entry name" value="MIR_dom_sf"/>
</dbReference>
<sequence length="196" mass="21614">MYLEKLIIACTILVLELCFIPLVISVSYPYVTCGSVIKLLNNNMKVRLHSHDVKYGSGSGQQSVTAVDVADDVNSHWVIKGKSGKTCKRGEPIACGSTIRLEHLATHKNLHSHHFPSPLSSNQEVSAFGENGEGDTGDHWIVVCSSDNWERSGTIRLKHADTDMWMAMSGHSYGRPISGQKEVCAISYSDSTCYWK</sequence>
<feature type="transmembrane region" description="Helical" evidence="3">
    <location>
        <begin position="6"/>
        <end position="31"/>
    </location>
</feature>
<reference evidence="5 6" key="1">
    <citation type="submission" date="2013-11" db="EMBL/GenBank/DDBJ databases">
        <title>Genome sequencing of Stegodyphus mimosarum.</title>
        <authorList>
            <person name="Bechsgaard J."/>
        </authorList>
    </citation>
    <scope>NUCLEOTIDE SEQUENCE [LARGE SCALE GENOMIC DNA]</scope>
</reference>
<feature type="domain" description="MIR" evidence="4">
    <location>
        <begin position="90"/>
        <end position="145"/>
    </location>
</feature>
<evidence type="ECO:0000259" key="4">
    <source>
        <dbReference type="PROSITE" id="PS50919"/>
    </source>
</evidence>
<dbReference type="Proteomes" id="UP000054359">
    <property type="component" value="Unassembled WGS sequence"/>
</dbReference>
<dbReference type="STRING" id="407821.A0A087T5K9"/>
<keyword evidence="2" id="KW-0677">Repeat</keyword>
<evidence type="ECO:0000256" key="1">
    <source>
        <dbReference type="ARBA" id="ARBA00022729"/>
    </source>
</evidence>
<evidence type="ECO:0000313" key="5">
    <source>
        <dbReference type="EMBL" id="KFM60398.1"/>
    </source>
</evidence>
<gene>
    <name evidence="5" type="ORF">X975_15778</name>
</gene>
<keyword evidence="3" id="KW-0812">Transmembrane</keyword>
<keyword evidence="3" id="KW-1133">Transmembrane helix</keyword>
<evidence type="ECO:0000313" key="6">
    <source>
        <dbReference type="Proteomes" id="UP000054359"/>
    </source>
</evidence>
<protein>
    <submittedName>
        <fullName evidence="5">Stromal cell-derived factor 2</fullName>
    </submittedName>
</protein>
<feature type="domain" description="MIR" evidence="4">
    <location>
        <begin position="146"/>
        <end position="196"/>
    </location>
</feature>
<dbReference type="OMA" id="SHDIRYG"/>
<accession>A0A087T5K9</accession>
<keyword evidence="1" id="KW-0732">Signal</keyword>
<dbReference type="SMART" id="SM00472">
    <property type="entry name" value="MIR"/>
    <property type="match status" value="3"/>
</dbReference>
<dbReference type="OrthoDB" id="5588846at2759"/>
<dbReference type="Pfam" id="PF02815">
    <property type="entry name" value="MIR"/>
    <property type="match status" value="1"/>
</dbReference>
<keyword evidence="6" id="KW-1185">Reference proteome</keyword>
<dbReference type="CDD" id="cd23293">
    <property type="entry name" value="beta-trefoil_MIR_SDF2_meta"/>
    <property type="match status" value="1"/>
</dbReference>
<name>A0A087T5K9_STEMI</name>
<dbReference type="PROSITE" id="PS50919">
    <property type="entry name" value="MIR"/>
    <property type="match status" value="3"/>
</dbReference>
<organism evidence="5 6">
    <name type="scientific">Stegodyphus mimosarum</name>
    <name type="common">African social velvet spider</name>
    <dbReference type="NCBI Taxonomy" id="407821"/>
    <lineage>
        <taxon>Eukaryota</taxon>
        <taxon>Metazoa</taxon>
        <taxon>Ecdysozoa</taxon>
        <taxon>Arthropoda</taxon>
        <taxon>Chelicerata</taxon>
        <taxon>Arachnida</taxon>
        <taxon>Araneae</taxon>
        <taxon>Araneomorphae</taxon>
        <taxon>Entelegynae</taxon>
        <taxon>Eresoidea</taxon>
        <taxon>Eresidae</taxon>
        <taxon>Stegodyphus</taxon>
    </lineage>
</organism>
<evidence type="ECO:0000256" key="3">
    <source>
        <dbReference type="SAM" id="Phobius"/>
    </source>
</evidence>
<evidence type="ECO:0000256" key="2">
    <source>
        <dbReference type="ARBA" id="ARBA00022737"/>
    </source>
</evidence>
<dbReference type="EMBL" id="KK113532">
    <property type="protein sequence ID" value="KFM60398.1"/>
    <property type="molecule type" value="Genomic_DNA"/>
</dbReference>
<proteinExistence type="predicted"/>
<dbReference type="PANTHER" id="PTHR46809:SF2">
    <property type="entry name" value="GH21273P"/>
    <property type="match status" value="1"/>
</dbReference>
<dbReference type="PANTHER" id="PTHR46809">
    <property type="entry name" value="STROMAL CELL-DERIVED FACTOR 2-LIKE PROTEIN"/>
    <property type="match status" value="1"/>
</dbReference>
<dbReference type="InterPro" id="IPR016093">
    <property type="entry name" value="MIR_motif"/>
</dbReference>